<accession>A0AAV1SJC7</accession>
<dbReference type="Proteomes" id="UP001314170">
    <property type="component" value="Unassembled WGS sequence"/>
</dbReference>
<organism evidence="1 2">
    <name type="scientific">Dovyalis caffra</name>
    <dbReference type="NCBI Taxonomy" id="77055"/>
    <lineage>
        <taxon>Eukaryota</taxon>
        <taxon>Viridiplantae</taxon>
        <taxon>Streptophyta</taxon>
        <taxon>Embryophyta</taxon>
        <taxon>Tracheophyta</taxon>
        <taxon>Spermatophyta</taxon>
        <taxon>Magnoliopsida</taxon>
        <taxon>eudicotyledons</taxon>
        <taxon>Gunneridae</taxon>
        <taxon>Pentapetalae</taxon>
        <taxon>rosids</taxon>
        <taxon>fabids</taxon>
        <taxon>Malpighiales</taxon>
        <taxon>Salicaceae</taxon>
        <taxon>Flacourtieae</taxon>
        <taxon>Dovyalis</taxon>
    </lineage>
</organism>
<dbReference type="EMBL" id="CAWUPB010001189">
    <property type="protein sequence ID" value="CAK7351873.1"/>
    <property type="molecule type" value="Genomic_DNA"/>
</dbReference>
<dbReference type="AlphaFoldDB" id="A0AAV1SJC7"/>
<protein>
    <submittedName>
        <fullName evidence="1">Uncharacterized protein</fullName>
    </submittedName>
</protein>
<feature type="non-terminal residue" evidence="1">
    <location>
        <position position="1"/>
    </location>
</feature>
<evidence type="ECO:0000313" key="2">
    <source>
        <dbReference type="Proteomes" id="UP001314170"/>
    </source>
</evidence>
<gene>
    <name evidence="1" type="ORF">DCAF_LOCUS24040</name>
</gene>
<evidence type="ECO:0000313" key="1">
    <source>
        <dbReference type="EMBL" id="CAK7351873.1"/>
    </source>
</evidence>
<proteinExistence type="predicted"/>
<keyword evidence="2" id="KW-1185">Reference proteome</keyword>
<sequence length="52" mass="5823">KKTRVTTILVEEEDFGEDDATVRVLVDGEDLGEDDATITKTCLNELAILYHK</sequence>
<reference evidence="1 2" key="1">
    <citation type="submission" date="2024-01" db="EMBL/GenBank/DDBJ databases">
        <authorList>
            <person name="Waweru B."/>
        </authorList>
    </citation>
    <scope>NUCLEOTIDE SEQUENCE [LARGE SCALE GENOMIC DNA]</scope>
</reference>
<comment type="caution">
    <text evidence="1">The sequence shown here is derived from an EMBL/GenBank/DDBJ whole genome shotgun (WGS) entry which is preliminary data.</text>
</comment>
<name>A0AAV1SJC7_9ROSI</name>